<comment type="similarity">
    <text evidence="1">Belongs to the short-chain dehydrogenases/reductases (SDR) family.</text>
</comment>
<dbReference type="SUPFAM" id="SSF51735">
    <property type="entry name" value="NAD(P)-binding Rossmann-fold domains"/>
    <property type="match status" value="1"/>
</dbReference>
<dbReference type="AlphaFoldDB" id="A0A9D9ITK2"/>
<dbReference type="PRINTS" id="PR00081">
    <property type="entry name" value="GDHRDH"/>
</dbReference>
<dbReference type="PANTHER" id="PTHR42879">
    <property type="entry name" value="3-OXOACYL-(ACYL-CARRIER-PROTEIN) REDUCTASE"/>
    <property type="match status" value="1"/>
</dbReference>
<dbReference type="PANTHER" id="PTHR42879:SF2">
    <property type="entry name" value="3-OXOACYL-[ACYL-CARRIER-PROTEIN] REDUCTASE FABG"/>
    <property type="match status" value="1"/>
</dbReference>
<dbReference type="FunFam" id="3.40.50.720:FF:000173">
    <property type="entry name" value="3-oxoacyl-[acyl-carrier protein] reductase"/>
    <property type="match status" value="1"/>
</dbReference>
<dbReference type="NCBIfam" id="NF009466">
    <property type="entry name" value="PRK12826.1-2"/>
    <property type="match status" value="1"/>
</dbReference>
<organism evidence="4 5">
    <name type="scientific">Candidatus Cryptobacteroides excrementipullorum</name>
    <dbReference type="NCBI Taxonomy" id="2840761"/>
    <lineage>
        <taxon>Bacteria</taxon>
        <taxon>Pseudomonadati</taxon>
        <taxon>Bacteroidota</taxon>
        <taxon>Bacteroidia</taxon>
        <taxon>Bacteroidales</taxon>
        <taxon>Candidatus Cryptobacteroides</taxon>
    </lineage>
</organism>
<gene>
    <name evidence="4" type="primary">fabG</name>
    <name evidence="4" type="ORF">IAB80_04335</name>
</gene>
<evidence type="ECO:0000256" key="2">
    <source>
        <dbReference type="ARBA" id="ARBA00023002"/>
    </source>
</evidence>
<keyword evidence="2 4" id="KW-0560">Oxidoreductase</keyword>
<evidence type="ECO:0000313" key="4">
    <source>
        <dbReference type="EMBL" id="MBO8478095.1"/>
    </source>
</evidence>
<dbReference type="Pfam" id="PF13561">
    <property type="entry name" value="adh_short_C2"/>
    <property type="match status" value="1"/>
</dbReference>
<reference evidence="4" key="1">
    <citation type="submission" date="2020-10" db="EMBL/GenBank/DDBJ databases">
        <authorList>
            <person name="Gilroy R."/>
        </authorList>
    </citation>
    <scope>NUCLEOTIDE SEQUENCE</scope>
    <source>
        <strain evidence="4">2478</strain>
    </source>
</reference>
<sequence>MEQREKKYALVTGGSRGIGRAVCLKLAGMGYSVIVNYRSNDDEAHVTLGMIESAGGEGELLKFDVADRQDVEEALSSWKSAHEGSYISVLVNNAGFRDDSLLIWMEDSSWEQVVDVTLKGFLNVTRFLLKDMLVARFGRVVNISSLSGIKGLPGQTNYSAAKGGLIAATKALAQETARKKVTVNAVAPGFISTDMTRDLDENELRKLIPAGRFGTPDEVAAAVGFLASEEASYITGTVISVNGGLYT</sequence>
<reference evidence="4" key="2">
    <citation type="journal article" date="2021" name="PeerJ">
        <title>Extensive microbial diversity within the chicken gut microbiome revealed by metagenomics and culture.</title>
        <authorList>
            <person name="Gilroy R."/>
            <person name="Ravi A."/>
            <person name="Getino M."/>
            <person name="Pursley I."/>
            <person name="Horton D.L."/>
            <person name="Alikhan N.F."/>
            <person name="Baker D."/>
            <person name="Gharbi K."/>
            <person name="Hall N."/>
            <person name="Watson M."/>
            <person name="Adriaenssens E.M."/>
            <person name="Foster-Nyarko E."/>
            <person name="Jarju S."/>
            <person name="Secka A."/>
            <person name="Antonio M."/>
            <person name="Oren A."/>
            <person name="Chaudhuri R.R."/>
            <person name="La Ragione R."/>
            <person name="Hildebrand F."/>
            <person name="Pallen M.J."/>
        </authorList>
    </citation>
    <scope>NUCLEOTIDE SEQUENCE</scope>
    <source>
        <strain evidence="4">2478</strain>
    </source>
</reference>
<proteinExistence type="inferred from homology"/>
<dbReference type="Gene3D" id="3.40.50.720">
    <property type="entry name" value="NAD(P)-binding Rossmann-like Domain"/>
    <property type="match status" value="1"/>
</dbReference>
<dbReference type="GO" id="GO:0004316">
    <property type="term" value="F:3-oxoacyl-[acyl-carrier-protein] reductase (NADPH) activity"/>
    <property type="evidence" value="ECO:0007669"/>
    <property type="project" value="UniProtKB-EC"/>
</dbReference>
<dbReference type="Proteomes" id="UP000823771">
    <property type="component" value="Unassembled WGS sequence"/>
</dbReference>
<feature type="domain" description="Ketoreductase" evidence="3">
    <location>
        <begin position="7"/>
        <end position="194"/>
    </location>
</feature>
<accession>A0A9D9ITK2</accession>
<protein>
    <submittedName>
        <fullName evidence="4">3-oxoacyl-ACP reductase FabG</fullName>
        <ecNumber evidence="4">1.1.1.100</ecNumber>
    </submittedName>
</protein>
<dbReference type="SMART" id="SM00822">
    <property type="entry name" value="PKS_KR"/>
    <property type="match status" value="1"/>
</dbReference>
<dbReference type="InterPro" id="IPR057326">
    <property type="entry name" value="KR_dom"/>
</dbReference>
<dbReference type="InterPro" id="IPR050259">
    <property type="entry name" value="SDR"/>
</dbReference>
<dbReference type="PRINTS" id="PR00080">
    <property type="entry name" value="SDRFAMILY"/>
</dbReference>
<evidence type="ECO:0000259" key="3">
    <source>
        <dbReference type="SMART" id="SM00822"/>
    </source>
</evidence>
<evidence type="ECO:0000313" key="5">
    <source>
        <dbReference type="Proteomes" id="UP000823771"/>
    </source>
</evidence>
<dbReference type="EC" id="1.1.1.100" evidence="4"/>
<dbReference type="EMBL" id="JADILZ010000040">
    <property type="protein sequence ID" value="MBO8478095.1"/>
    <property type="molecule type" value="Genomic_DNA"/>
</dbReference>
<dbReference type="InterPro" id="IPR036291">
    <property type="entry name" value="NAD(P)-bd_dom_sf"/>
</dbReference>
<name>A0A9D9ITK2_9BACT</name>
<dbReference type="InterPro" id="IPR002347">
    <property type="entry name" value="SDR_fam"/>
</dbReference>
<evidence type="ECO:0000256" key="1">
    <source>
        <dbReference type="ARBA" id="ARBA00006484"/>
    </source>
</evidence>
<dbReference type="NCBIfam" id="NF004200">
    <property type="entry name" value="PRK05653.1-5"/>
    <property type="match status" value="1"/>
</dbReference>
<comment type="caution">
    <text evidence="4">The sequence shown here is derived from an EMBL/GenBank/DDBJ whole genome shotgun (WGS) entry which is preliminary data.</text>
</comment>